<dbReference type="InterPro" id="IPR029045">
    <property type="entry name" value="ClpP/crotonase-like_dom_sf"/>
</dbReference>
<name>A0A371BFA9_9SPHN</name>
<evidence type="ECO:0000313" key="2">
    <source>
        <dbReference type="Proteomes" id="UP000263833"/>
    </source>
</evidence>
<keyword evidence="1" id="KW-0413">Isomerase</keyword>
<dbReference type="SUPFAM" id="SSF52096">
    <property type="entry name" value="ClpP/crotonase"/>
    <property type="match status" value="1"/>
</dbReference>
<proteinExistence type="predicted"/>
<dbReference type="EMBL" id="QRGP01000001">
    <property type="protein sequence ID" value="RDV06292.1"/>
    <property type="molecule type" value="Genomic_DNA"/>
</dbReference>
<reference evidence="2" key="1">
    <citation type="submission" date="2018-08" db="EMBL/GenBank/DDBJ databases">
        <authorList>
            <person name="Kim S.-J."/>
            <person name="Jung G.-Y."/>
        </authorList>
    </citation>
    <scope>NUCLEOTIDE SEQUENCE [LARGE SCALE GENOMIC DNA]</scope>
    <source>
        <strain evidence="2">GY_G</strain>
    </source>
</reference>
<sequence length="257" mass="27310">MSDDVGLDTSDGAIWAITLNRPQAMNAITMSMAARLQEILADAATDKNARCLIITGAGEEAFSAGFDIKEMADFDTNAMRNAFVQRDPLFRAIALHPLPVIAAVNGKAFGAGALMAAASDFRIASNKAEFKVTAINYGSANATWSLPSIVGPTTAKQILMTGKTVTASEGLSNGLFDQLVEPCNLLESARQLAISIAEKPKEAVKAVKTLVRNAQQLTVADAWQAEHDHVLSQLDDGSQRGDEVFAKFLGKDKTDPA</sequence>
<evidence type="ECO:0000313" key="1">
    <source>
        <dbReference type="EMBL" id="RDV06292.1"/>
    </source>
</evidence>
<accession>A0A371BFA9</accession>
<keyword evidence="2" id="KW-1185">Reference proteome</keyword>
<dbReference type="Gene3D" id="3.90.226.10">
    <property type="entry name" value="2-enoyl-CoA Hydratase, Chain A, domain 1"/>
    <property type="match status" value="1"/>
</dbReference>
<dbReference type="GO" id="GO:0016853">
    <property type="term" value="F:isomerase activity"/>
    <property type="evidence" value="ECO:0007669"/>
    <property type="project" value="UniProtKB-KW"/>
</dbReference>
<organism evidence="1 2">
    <name type="scientific">Sphingorhabdus pulchriflava</name>
    <dbReference type="NCBI Taxonomy" id="2292257"/>
    <lineage>
        <taxon>Bacteria</taxon>
        <taxon>Pseudomonadati</taxon>
        <taxon>Pseudomonadota</taxon>
        <taxon>Alphaproteobacteria</taxon>
        <taxon>Sphingomonadales</taxon>
        <taxon>Sphingomonadaceae</taxon>
        <taxon>Sphingorhabdus</taxon>
    </lineage>
</organism>
<dbReference type="InterPro" id="IPR001753">
    <property type="entry name" value="Enoyl-CoA_hydra/iso"/>
</dbReference>
<dbReference type="PANTHER" id="PTHR11941:SF54">
    <property type="entry name" value="ENOYL-COA HYDRATASE, MITOCHONDRIAL"/>
    <property type="match status" value="1"/>
</dbReference>
<dbReference type="RefSeq" id="WP_115547848.1">
    <property type="nucleotide sequence ID" value="NZ_QRGP01000001.1"/>
</dbReference>
<dbReference type="Proteomes" id="UP000263833">
    <property type="component" value="Unassembled WGS sequence"/>
</dbReference>
<dbReference type="CDD" id="cd06558">
    <property type="entry name" value="crotonase-like"/>
    <property type="match status" value="1"/>
</dbReference>
<dbReference type="Pfam" id="PF00378">
    <property type="entry name" value="ECH_1"/>
    <property type="match status" value="1"/>
</dbReference>
<dbReference type="GO" id="GO:0006635">
    <property type="term" value="P:fatty acid beta-oxidation"/>
    <property type="evidence" value="ECO:0007669"/>
    <property type="project" value="TreeGrafter"/>
</dbReference>
<protein>
    <submittedName>
        <fullName evidence="1">Enoyl-CoA hydratase/isomerase family protein</fullName>
    </submittedName>
</protein>
<dbReference type="PANTHER" id="PTHR11941">
    <property type="entry name" value="ENOYL-COA HYDRATASE-RELATED"/>
    <property type="match status" value="1"/>
</dbReference>
<dbReference type="OrthoDB" id="9810797at2"/>
<gene>
    <name evidence="1" type="ORF">DXH95_02330</name>
</gene>
<comment type="caution">
    <text evidence="1">The sequence shown here is derived from an EMBL/GenBank/DDBJ whole genome shotgun (WGS) entry which is preliminary data.</text>
</comment>
<dbReference type="AlphaFoldDB" id="A0A371BFA9"/>